<evidence type="ECO:0000313" key="2">
    <source>
        <dbReference type="Proteomes" id="UP001054837"/>
    </source>
</evidence>
<protein>
    <submittedName>
        <fullName evidence="1">Uncharacterized protein</fullName>
    </submittedName>
</protein>
<gene>
    <name evidence="1" type="ORF">CDAR_507531</name>
</gene>
<comment type="caution">
    <text evidence="1">The sequence shown here is derived from an EMBL/GenBank/DDBJ whole genome shotgun (WGS) entry which is preliminary data.</text>
</comment>
<dbReference type="Proteomes" id="UP001054837">
    <property type="component" value="Unassembled WGS sequence"/>
</dbReference>
<reference evidence="1 2" key="1">
    <citation type="submission" date="2021-06" db="EMBL/GenBank/DDBJ databases">
        <title>Caerostris darwini draft genome.</title>
        <authorList>
            <person name="Kono N."/>
            <person name="Arakawa K."/>
        </authorList>
    </citation>
    <scope>NUCLEOTIDE SEQUENCE [LARGE SCALE GENOMIC DNA]</scope>
</reference>
<sequence length="106" mass="12368">MPADRWCGGIRCYTCIVNSIVGSLRDRFLQISTKRSCPISSRRRRACFANLSQYERNSVWRYEAGCINIKHLSRLRLYRSSYSTIVGSPQVKLHHIIHKKLVLRQS</sequence>
<dbReference type="AlphaFoldDB" id="A0AAV4MYZ7"/>
<dbReference type="EMBL" id="BPLQ01000950">
    <property type="protein sequence ID" value="GIX76601.1"/>
    <property type="molecule type" value="Genomic_DNA"/>
</dbReference>
<accession>A0AAV4MYZ7</accession>
<evidence type="ECO:0000313" key="1">
    <source>
        <dbReference type="EMBL" id="GIX76601.1"/>
    </source>
</evidence>
<proteinExistence type="predicted"/>
<keyword evidence="2" id="KW-1185">Reference proteome</keyword>
<name>A0AAV4MYZ7_9ARAC</name>
<organism evidence="1 2">
    <name type="scientific">Caerostris darwini</name>
    <dbReference type="NCBI Taxonomy" id="1538125"/>
    <lineage>
        <taxon>Eukaryota</taxon>
        <taxon>Metazoa</taxon>
        <taxon>Ecdysozoa</taxon>
        <taxon>Arthropoda</taxon>
        <taxon>Chelicerata</taxon>
        <taxon>Arachnida</taxon>
        <taxon>Araneae</taxon>
        <taxon>Araneomorphae</taxon>
        <taxon>Entelegynae</taxon>
        <taxon>Araneoidea</taxon>
        <taxon>Araneidae</taxon>
        <taxon>Caerostris</taxon>
    </lineage>
</organism>